<dbReference type="eggNOG" id="ENOG5032U92">
    <property type="taxonomic scope" value="Bacteria"/>
</dbReference>
<dbReference type="OrthoDB" id="8908552at2"/>
<sequence length="155" mass="17285">MKPWIKRSLTAFAGIAVIIGGLTACGRGPHERGPMDPERMAEMRAKGVQRVTRELDLTAEQQQKLNVLADKMQAQHAALMGQTTNPRAEMQALVAGAKFDRARAQTLLDEKTRAVQAQGPQVITALADFYDSLDAKQQAEVREHMGERKRWFSRD</sequence>
<proteinExistence type="predicted"/>
<evidence type="ECO:0000313" key="2">
    <source>
        <dbReference type="Proteomes" id="UP000023268"/>
    </source>
</evidence>
<dbReference type="Gene3D" id="1.20.120.1490">
    <property type="match status" value="1"/>
</dbReference>
<dbReference type="AlphaFoldDB" id="A0A016XGW0"/>
<dbReference type="Proteomes" id="UP000023268">
    <property type="component" value="Unassembled WGS sequence"/>
</dbReference>
<accession>A0A016XGW0</accession>
<dbReference type="InterPro" id="IPR012899">
    <property type="entry name" value="LTXXQ"/>
</dbReference>
<evidence type="ECO:0000313" key="1">
    <source>
        <dbReference type="EMBL" id="EYC51125.1"/>
    </source>
</evidence>
<dbReference type="GO" id="GO:0042597">
    <property type="term" value="C:periplasmic space"/>
    <property type="evidence" value="ECO:0007669"/>
    <property type="project" value="InterPro"/>
</dbReference>
<comment type="caution">
    <text evidence="1">The sequence shown here is derived from an EMBL/GenBank/DDBJ whole genome shotgun (WGS) entry which is preliminary data.</text>
</comment>
<dbReference type="EMBL" id="JEMG01000001">
    <property type="protein sequence ID" value="EYC51125.1"/>
    <property type="molecule type" value="Genomic_DNA"/>
</dbReference>
<dbReference type="STRING" id="1458275.AZ34_08550"/>
<dbReference type="Pfam" id="PF07813">
    <property type="entry name" value="LTXXQ"/>
    <property type="match status" value="1"/>
</dbReference>
<organism evidence="1 2">
    <name type="scientific">Hylemonella gracilis str. Niagara R</name>
    <dbReference type="NCBI Taxonomy" id="1458275"/>
    <lineage>
        <taxon>Bacteria</taxon>
        <taxon>Pseudomonadati</taxon>
        <taxon>Pseudomonadota</taxon>
        <taxon>Betaproteobacteria</taxon>
        <taxon>Burkholderiales</taxon>
        <taxon>Comamonadaceae</taxon>
        <taxon>Hylemonella</taxon>
    </lineage>
</organism>
<gene>
    <name evidence="1" type="ORF">AZ34_08550</name>
</gene>
<dbReference type="RefSeq" id="WP_035607011.1">
    <property type="nucleotide sequence ID" value="NZ_JEMG01000001.1"/>
</dbReference>
<protein>
    <recommendedName>
        <fullName evidence="3">Periplasmic heavy metal sensor</fullName>
    </recommendedName>
</protein>
<reference evidence="1 2" key="1">
    <citation type="submission" date="2014-02" db="EMBL/GenBank/DDBJ databases">
        <title>Draft Genome of Hylemonella gracilis isolated from the Niagara River.</title>
        <authorList>
            <person name="Pawlowski D.R."/>
            <person name="Koudelka G.B."/>
        </authorList>
    </citation>
    <scope>NUCLEOTIDE SEQUENCE [LARGE SCALE GENOMIC DNA]</scope>
    <source>
        <strain evidence="1 2">Niagara R</strain>
    </source>
</reference>
<evidence type="ECO:0008006" key="3">
    <source>
        <dbReference type="Google" id="ProtNLM"/>
    </source>
</evidence>
<dbReference type="PROSITE" id="PS51257">
    <property type="entry name" value="PROKAR_LIPOPROTEIN"/>
    <property type="match status" value="1"/>
</dbReference>
<name>A0A016XGW0_9BURK</name>